<dbReference type="SMART" id="SM00259">
    <property type="entry name" value="ZnF_A20"/>
    <property type="match status" value="1"/>
</dbReference>
<dbReference type="InterPro" id="IPR035896">
    <property type="entry name" value="AN1-like_Znf"/>
</dbReference>
<dbReference type="EMBL" id="HBUF01571578">
    <property type="protein sequence ID" value="CAG6766756.1"/>
    <property type="molecule type" value="Transcribed_RNA"/>
</dbReference>
<name>A0A8D9AKA9_9HEMI</name>
<reference evidence="8" key="1">
    <citation type="submission" date="2021-05" db="EMBL/GenBank/DDBJ databases">
        <authorList>
            <person name="Alioto T."/>
            <person name="Alioto T."/>
            <person name="Gomez Garrido J."/>
        </authorList>
    </citation>
    <scope>NUCLEOTIDE SEQUENCE</scope>
</reference>
<dbReference type="Pfam" id="PF01754">
    <property type="entry name" value="zf-A20"/>
    <property type="match status" value="1"/>
</dbReference>
<dbReference type="Gene3D" id="1.20.5.4770">
    <property type="match status" value="1"/>
</dbReference>
<dbReference type="PANTHER" id="PTHR10634">
    <property type="entry name" value="AN1-TYPE ZINC FINGER PROTEIN"/>
    <property type="match status" value="1"/>
</dbReference>
<dbReference type="Pfam" id="PF01428">
    <property type="entry name" value="zf-AN1"/>
    <property type="match status" value="1"/>
</dbReference>
<evidence type="ECO:0000259" key="7">
    <source>
        <dbReference type="PROSITE" id="PS51039"/>
    </source>
</evidence>
<dbReference type="Gene3D" id="4.10.1110.10">
    <property type="entry name" value="AN1-like Zinc finger"/>
    <property type="match status" value="1"/>
</dbReference>
<dbReference type="PROSITE" id="PS51039">
    <property type="entry name" value="ZF_AN1"/>
    <property type="match status" value="1"/>
</dbReference>
<dbReference type="GO" id="GO:0008270">
    <property type="term" value="F:zinc ion binding"/>
    <property type="evidence" value="ECO:0007669"/>
    <property type="project" value="UniProtKB-KW"/>
</dbReference>
<evidence type="ECO:0000256" key="2">
    <source>
        <dbReference type="ARBA" id="ARBA00022771"/>
    </source>
</evidence>
<proteinExistence type="predicted"/>
<dbReference type="FunFam" id="4.10.1110.10:FF:000001">
    <property type="entry name" value="Zinc finger AN1-type containing 6"/>
    <property type="match status" value="1"/>
</dbReference>
<dbReference type="InterPro" id="IPR002653">
    <property type="entry name" value="Znf_A20"/>
</dbReference>
<feature type="region of interest" description="Disordered" evidence="5">
    <location>
        <begin position="39"/>
        <end position="67"/>
    </location>
</feature>
<evidence type="ECO:0000256" key="5">
    <source>
        <dbReference type="SAM" id="MobiDB-lite"/>
    </source>
</evidence>
<dbReference type="SMART" id="SM00154">
    <property type="entry name" value="ZnF_AN1"/>
    <property type="match status" value="1"/>
</dbReference>
<dbReference type="PANTHER" id="PTHR10634:SF149">
    <property type="entry name" value="AN1-TYPE DOMAIN-CONTAINING PROTEIN-RELATED"/>
    <property type="match status" value="1"/>
</dbReference>
<dbReference type="PROSITE" id="PS51036">
    <property type="entry name" value="ZF_A20"/>
    <property type="match status" value="1"/>
</dbReference>
<dbReference type="SUPFAM" id="SSF57716">
    <property type="entry name" value="Glucocorticoid receptor-like (DNA-binding domain)"/>
    <property type="match status" value="1"/>
</dbReference>
<feature type="compositionally biased region" description="Low complexity" evidence="5">
    <location>
        <begin position="121"/>
        <end position="131"/>
    </location>
</feature>
<dbReference type="SUPFAM" id="SSF118310">
    <property type="entry name" value="AN1-like Zinc finger"/>
    <property type="match status" value="1"/>
</dbReference>
<sequence length="245" mass="26101">MERESNSMQALCRSGCGFYGNPATDGLCSICYKEALKKKQQPPSSSPSSTVYSHSSHSTDTGMPTIPSLISSSLLPTSCSAAASVSSAMSTSAQNSAAAANNNSSMQDATDSLLAKESEDSASSASTSGEASADDKQDDKDDGKSKKKNRCGMCRKKVGLTGFECRCGGLFCAIHRYSDKHECSFDYRELGAQEIRRNNPVVVGEKFRRSRVPPQHTTTASTTWYTMCAANGKPVGGFFLSFQKG</sequence>
<organism evidence="8">
    <name type="scientific">Cacopsylla melanoneura</name>
    <dbReference type="NCBI Taxonomy" id="428564"/>
    <lineage>
        <taxon>Eukaryota</taxon>
        <taxon>Metazoa</taxon>
        <taxon>Ecdysozoa</taxon>
        <taxon>Arthropoda</taxon>
        <taxon>Hexapoda</taxon>
        <taxon>Insecta</taxon>
        <taxon>Pterygota</taxon>
        <taxon>Neoptera</taxon>
        <taxon>Paraneoptera</taxon>
        <taxon>Hemiptera</taxon>
        <taxon>Sternorrhyncha</taxon>
        <taxon>Psylloidea</taxon>
        <taxon>Psyllidae</taxon>
        <taxon>Psyllinae</taxon>
        <taxon>Cacopsylla</taxon>
    </lineage>
</organism>
<protein>
    <submittedName>
        <fullName evidence="8">AN1-type zinc finger protein 6</fullName>
    </submittedName>
</protein>
<accession>A0A8D9AKA9</accession>
<feature type="domain" description="AN1-type" evidence="7">
    <location>
        <begin position="145"/>
        <end position="191"/>
    </location>
</feature>
<dbReference type="InterPro" id="IPR050652">
    <property type="entry name" value="AN1_A20_ZnFinger"/>
</dbReference>
<keyword evidence="2 4" id="KW-0863">Zinc-finger</keyword>
<feature type="compositionally biased region" description="Low complexity" evidence="5">
    <location>
        <begin position="42"/>
        <end position="67"/>
    </location>
</feature>
<feature type="compositionally biased region" description="Basic and acidic residues" evidence="5">
    <location>
        <begin position="133"/>
        <end position="144"/>
    </location>
</feature>
<dbReference type="GO" id="GO:0003677">
    <property type="term" value="F:DNA binding"/>
    <property type="evidence" value="ECO:0007669"/>
    <property type="project" value="InterPro"/>
</dbReference>
<feature type="domain" description="A20-type" evidence="6">
    <location>
        <begin position="6"/>
        <end position="40"/>
    </location>
</feature>
<evidence type="ECO:0000256" key="3">
    <source>
        <dbReference type="ARBA" id="ARBA00022833"/>
    </source>
</evidence>
<evidence type="ECO:0000259" key="6">
    <source>
        <dbReference type="PROSITE" id="PS51036"/>
    </source>
</evidence>
<evidence type="ECO:0000256" key="4">
    <source>
        <dbReference type="PROSITE-ProRule" id="PRU00449"/>
    </source>
</evidence>
<evidence type="ECO:0000313" key="8">
    <source>
        <dbReference type="EMBL" id="CAG6766756.1"/>
    </source>
</evidence>
<feature type="region of interest" description="Disordered" evidence="5">
    <location>
        <begin position="99"/>
        <end position="149"/>
    </location>
</feature>
<dbReference type="InterPro" id="IPR000058">
    <property type="entry name" value="Znf_AN1"/>
</dbReference>
<keyword evidence="3" id="KW-0862">Zinc</keyword>
<keyword evidence="1" id="KW-0479">Metal-binding</keyword>
<evidence type="ECO:0000256" key="1">
    <source>
        <dbReference type="ARBA" id="ARBA00022723"/>
    </source>
</evidence>
<dbReference type="AlphaFoldDB" id="A0A8D9AKA9"/>